<accession>A0A5K7ZJC1</accession>
<proteinExistence type="predicted"/>
<reference evidence="2 3" key="1">
    <citation type="submission" date="2019-11" db="EMBL/GenBank/DDBJ databases">
        <title>Comparative genomics of hydrocarbon-degrading Desulfosarcina strains.</title>
        <authorList>
            <person name="Watanabe M."/>
            <person name="Kojima H."/>
            <person name="Fukui M."/>
        </authorList>
    </citation>
    <scope>NUCLEOTIDE SEQUENCE [LARGE SCALE GENOMIC DNA]</scope>
    <source>
        <strain evidence="2 3">28bB2T</strain>
    </source>
</reference>
<gene>
    <name evidence="2" type="ORF">DSCO28_06330</name>
</gene>
<evidence type="ECO:0000313" key="2">
    <source>
        <dbReference type="EMBL" id="BBO80067.1"/>
    </source>
</evidence>
<dbReference type="EMBL" id="AP021876">
    <property type="protein sequence ID" value="BBO80067.1"/>
    <property type="molecule type" value="Genomic_DNA"/>
</dbReference>
<keyword evidence="1" id="KW-0472">Membrane</keyword>
<dbReference type="InterPro" id="IPR012902">
    <property type="entry name" value="N_methyl_site"/>
</dbReference>
<dbReference type="InterPro" id="IPR045584">
    <property type="entry name" value="Pilin-like"/>
</dbReference>
<feature type="transmembrane region" description="Helical" evidence="1">
    <location>
        <begin position="262"/>
        <end position="284"/>
    </location>
</feature>
<organism evidence="2 3">
    <name type="scientific">Desulfosarcina ovata subsp. sediminis</name>
    <dbReference type="NCBI Taxonomy" id="885957"/>
    <lineage>
        <taxon>Bacteria</taxon>
        <taxon>Pseudomonadati</taxon>
        <taxon>Thermodesulfobacteriota</taxon>
        <taxon>Desulfobacteria</taxon>
        <taxon>Desulfobacterales</taxon>
        <taxon>Desulfosarcinaceae</taxon>
        <taxon>Desulfosarcina</taxon>
    </lineage>
</organism>
<keyword evidence="1" id="KW-0812">Transmembrane</keyword>
<dbReference type="SUPFAM" id="SSF54523">
    <property type="entry name" value="Pili subunits"/>
    <property type="match status" value="1"/>
</dbReference>
<dbReference type="PROSITE" id="PS00409">
    <property type="entry name" value="PROKAR_NTER_METHYL"/>
    <property type="match status" value="1"/>
</dbReference>
<feature type="transmembrane region" description="Helical" evidence="1">
    <location>
        <begin position="21"/>
        <end position="46"/>
    </location>
</feature>
<evidence type="ECO:0008006" key="4">
    <source>
        <dbReference type="Google" id="ProtNLM"/>
    </source>
</evidence>
<dbReference type="Proteomes" id="UP000425960">
    <property type="component" value="Chromosome"/>
</dbReference>
<dbReference type="Pfam" id="PF07963">
    <property type="entry name" value="N_methyl"/>
    <property type="match status" value="1"/>
</dbReference>
<protein>
    <recommendedName>
        <fullName evidence="4">Prepilin-type N-terminal cleavage/methylation domain-containing protein</fullName>
    </recommendedName>
</protein>
<feature type="transmembrane region" description="Helical" evidence="1">
    <location>
        <begin position="228"/>
        <end position="250"/>
    </location>
</feature>
<dbReference type="AlphaFoldDB" id="A0A5K7ZJC1"/>
<evidence type="ECO:0000313" key="3">
    <source>
        <dbReference type="Proteomes" id="UP000425960"/>
    </source>
</evidence>
<sequence>MKPGIQMITPPTGKPGAGFTLLEVITALVVVAILASIASMGVVAALNSYAVVRENTALAQKIQLAGTRINRELLELRSVDKIGSAPTYLVYRDADDEPHMIAEIDETIRLYDNPAENIDEAYLENNGDILSDQVVSLSFSYFKGDSGWTISDDRRELSAIQFSIDLYRKDVAGDTVGLTTLVHPRNNDNYGGISTASLASGPPTSEQYSCFISTALPPSTRIAEGSKAHWIGLFAGIVFIIGTALVRRYLKASGGPFNRGSTLVGMIITLLLFTALGAAIIPMISSSELQHTVTGQSEEAYYLAESGLRYAASQYLATDTENDRFTVLNTLHGTSYQLANDQGQFEVRFTPYYLLVDADQTNISQLTTKFFGELADGYSIPENGILSVDNNEISFTSESISGNQITFTLDSAFMGTVAKDTPVYPVAQASTTSSQTFSTGGDLTLEDGSGGMFPERNGAVVINDITYTYSTYDDATDTLTGLRRTDGTDFTSESVSAGASLRLKKCVRVTATGSVGSGEMAASRQIVYHVQIPEARETQRVTVHDRFEDLAGWNASTLGTHKIVAQSEENNVLKVTGLTDTGGSDESLITLNAGLVNFDADQFDVQVKVGFDQQVPDYFTAGINFRLTDDGNNTYGLSFQRTTPKNDPSDGIDAALKPFEEDDKVLSLVLWQSKSGSKQWLAYKKIADTVTLGSITPPIDWRPIVDEERESVEIVDLSPVPAIPCDYTARKLIWESTCQSLDILINNLVVAENMGNGELDITDAYSTGSEFSLRLRIGGTDIADPCTVSRIDVVADSFNLDNATLLVRFKSAQWLKFEYTPTVTDIVAPGDRIDQSSGESSASATVYGYPLMTGETTGTLLLENVVGTFEPGAFSVAGKTDLATVTRYDGKTAHFIKAYYGLPDDCGTADDTPTQLDADKLGNPLDPESLNWPPDEDVVMTAEADHFSLIQWDEINLEILSTDDLLNLTGAIPSISAAVLEDFWKVVLKKTEGELTGTDSTFGLHAFGDGALNVYFDDFGYQSFVNLPVTVSQPLQY</sequence>
<keyword evidence="1" id="KW-1133">Transmembrane helix</keyword>
<evidence type="ECO:0000256" key="1">
    <source>
        <dbReference type="SAM" id="Phobius"/>
    </source>
</evidence>
<dbReference type="KEGG" id="dov:DSCO28_06330"/>
<name>A0A5K7ZJC1_9BACT</name>
<dbReference type="NCBIfam" id="TIGR02532">
    <property type="entry name" value="IV_pilin_GFxxxE"/>
    <property type="match status" value="1"/>
</dbReference>